<dbReference type="Proteomes" id="UP001175211">
    <property type="component" value="Unassembled WGS sequence"/>
</dbReference>
<comment type="caution">
    <text evidence="1">The sequence shown here is derived from an EMBL/GenBank/DDBJ whole genome shotgun (WGS) entry which is preliminary data.</text>
</comment>
<name>A0AA39KEK8_ARMTA</name>
<evidence type="ECO:0000313" key="2">
    <source>
        <dbReference type="Proteomes" id="UP001175211"/>
    </source>
</evidence>
<evidence type="ECO:0000313" key="1">
    <source>
        <dbReference type="EMBL" id="KAK0458364.1"/>
    </source>
</evidence>
<accession>A0AA39KEK8</accession>
<gene>
    <name evidence="1" type="ORF">EV420DRAFT_1480087</name>
</gene>
<sequence length="250" mass="27612">MFKPMEQVPPLVSDALIPEGKLSLGRTPGTVKIRITCKTTVRDEAQMPPENSHRQPVTKEEAMLRWQTDIKFSLVGYPVFRTVRDLPSKSVVKSKRMYKAVRHNKPANLSKAHFHVRTLVAKVAFFSNCMSPSASGSMPAAKSDAQLQASSIISALYFTIEDSHPPRATHISFLFALLDFSVTHTAYSPESPKLTFYPAGKPFVLRFAPWLSAHGNAMRTSIHRPDGCAATYASNPQFYCKSLSVIGSVG</sequence>
<reference evidence="1" key="1">
    <citation type="submission" date="2023-06" db="EMBL/GenBank/DDBJ databases">
        <authorList>
            <consortium name="Lawrence Berkeley National Laboratory"/>
            <person name="Ahrendt S."/>
            <person name="Sahu N."/>
            <person name="Indic B."/>
            <person name="Wong-Bajracharya J."/>
            <person name="Merenyi Z."/>
            <person name="Ke H.-M."/>
            <person name="Monk M."/>
            <person name="Kocsube S."/>
            <person name="Drula E."/>
            <person name="Lipzen A."/>
            <person name="Balint B."/>
            <person name="Henrissat B."/>
            <person name="Andreopoulos B."/>
            <person name="Martin F.M."/>
            <person name="Harder C.B."/>
            <person name="Rigling D."/>
            <person name="Ford K.L."/>
            <person name="Foster G.D."/>
            <person name="Pangilinan J."/>
            <person name="Papanicolaou A."/>
            <person name="Barry K."/>
            <person name="LaButti K."/>
            <person name="Viragh M."/>
            <person name="Koriabine M."/>
            <person name="Yan M."/>
            <person name="Riley R."/>
            <person name="Champramary S."/>
            <person name="Plett K.L."/>
            <person name="Tsai I.J."/>
            <person name="Slot J."/>
            <person name="Sipos G."/>
            <person name="Plett J."/>
            <person name="Nagy L.G."/>
            <person name="Grigoriev I.V."/>
        </authorList>
    </citation>
    <scope>NUCLEOTIDE SEQUENCE</scope>
    <source>
        <strain evidence="1">CCBAS 213</strain>
    </source>
</reference>
<protein>
    <submittedName>
        <fullName evidence="1">Uncharacterized protein</fullName>
    </submittedName>
</protein>
<keyword evidence="2" id="KW-1185">Reference proteome</keyword>
<dbReference type="AlphaFoldDB" id="A0AA39KEK8"/>
<dbReference type="EMBL" id="JAUEPS010000018">
    <property type="protein sequence ID" value="KAK0458364.1"/>
    <property type="molecule type" value="Genomic_DNA"/>
</dbReference>
<dbReference type="RefSeq" id="XP_060330652.1">
    <property type="nucleotide sequence ID" value="XM_060469639.1"/>
</dbReference>
<dbReference type="GeneID" id="85353187"/>
<organism evidence="1 2">
    <name type="scientific">Armillaria tabescens</name>
    <name type="common">Ringless honey mushroom</name>
    <name type="synonym">Agaricus tabescens</name>
    <dbReference type="NCBI Taxonomy" id="1929756"/>
    <lineage>
        <taxon>Eukaryota</taxon>
        <taxon>Fungi</taxon>
        <taxon>Dikarya</taxon>
        <taxon>Basidiomycota</taxon>
        <taxon>Agaricomycotina</taxon>
        <taxon>Agaricomycetes</taxon>
        <taxon>Agaricomycetidae</taxon>
        <taxon>Agaricales</taxon>
        <taxon>Marasmiineae</taxon>
        <taxon>Physalacriaceae</taxon>
        <taxon>Desarmillaria</taxon>
    </lineage>
</organism>
<proteinExistence type="predicted"/>